<evidence type="ECO:0000313" key="4">
    <source>
        <dbReference type="Proteomes" id="UP000242141"/>
    </source>
</evidence>
<evidence type="ECO:0000259" key="2">
    <source>
        <dbReference type="Pfam" id="PF13091"/>
    </source>
</evidence>
<feature type="domain" description="Phospholipase D-like" evidence="2">
    <location>
        <begin position="336"/>
        <end position="461"/>
    </location>
</feature>
<proteinExistence type="predicted"/>
<dbReference type="PANTHER" id="PTHR21248">
    <property type="entry name" value="CARDIOLIPIN SYNTHASE"/>
    <property type="match status" value="1"/>
</dbReference>
<dbReference type="AlphaFoldDB" id="A0A0G7ZNJ7"/>
<dbReference type="Proteomes" id="UP000242141">
    <property type="component" value="Unassembled WGS sequence"/>
</dbReference>
<dbReference type="Pfam" id="PF13091">
    <property type="entry name" value="PLDc_2"/>
    <property type="match status" value="1"/>
</dbReference>
<dbReference type="EMBL" id="CWGI01000001">
    <property type="protein sequence ID" value="CRX37169.1"/>
    <property type="molecule type" value="Genomic_DNA"/>
</dbReference>
<name>A0A0G7ZNJ7_9MOLU</name>
<accession>A0A0G7ZNJ7</accession>
<dbReference type="Gene3D" id="3.30.870.10">
    <property type="entry name" value="Endonuclease Chain A"/>
    <property type="match status" value="1"/>
</dbReference>
<evidence type="ECO:0000313" key="3">
    <source>
        <dbReference type="EMBL" id="CRX37169.1"/>
    </source>
</evidence>
<keyword evidence="4" id="KW-1185">Reference proteome</keyword>
<feature type="transmembrane region" description="Helical" evidence="1">
    <location>
        <begin position="42"/>
        <end position="60"/>
    </location>
</feature>
<reference evidence="4" key="1">
    <citation type="submission" date="2015-05" db="EMBL/GenBank/DDBJ databases">
        <authorList>
            <person name="Collingro A."/>
        </authorList>
    </citation>
    <scope>NUCLEOTIDE SEQUENCE [LARGE SCALE GENOMIC DNA]</scope>
    <source>
        <strain evidence="4">Ps</strain>
    </source>
</reference>
<protein>
    <submittedName>
        <fullName evidence="3">| / cardiolipin synthetase / 42201:43724 Forward</fullName>
    </submittedName>
</protein>
<sequence length="494" mass="58849">MNKKIILYKVRPYFDFFVALLLLILLIISFIFWVYVGAFLLILFYIFNFYYLFEILFADFNYQNKKFWFFILIIFPGGGSYLYFAFAKISIKKAKLDKNLPIIKNDLQNADIFLLASEFENFEIGSNLFLIDEKEQEINNFIQEIKNAKKEICFFLSSLDNGLIWKVIKEELNLKVKLIKDFSIIFIVDFFALDKNNKKIIKEIKEIENSKILYFNNWNIFLTSAYKNKKANFNFIIIDQKTTYFNGIILNDQKFLFTKNGFVFTNGFKFKDNLTIFFNHFFNYLIAFSDQNLSEKREKEISNLKKLDHKKNLTENIQIFVNGFLDKKDFYYQKFIDSINKAKTSIKIIISNILLLDDFKNCLLDALSRNISIKIIISNPKNKDLKTKLSYFYEQELISLGAEVFKFEYTKIVTNFLIIDDDNIIYSSSDFSYNQIFNNLNFNLIINSKEFAIKSNLIFKDLLKNSYREKTNYLKWSIFKQIFYKLVNFISPIL</sequence>
<evidence type="ECO:0000256" key="1">
    <source>
        <dbReference type="SAM" id="Phobius"/>
    </source>
</evidence>
<keyword evidence="1" id="KW-0812">Transmembrane</keyword>
<dbReference type="InterPro" id="IPR025202">
    <property type="entry name" value="PLD-like_dom"/>
</dbReference>
<gene>
    <name evidence="3" type="ORF">HEPPS_03900</name>
</gene>
<feature type="transmembrane region" description="Helical" evidence="1">
    <location>
        <begin position="67"/>
        <end position="86"/>
    </location>
</feature>
<dbReference type="GO" id="GO:0006793">
    <property type="term" value="P:phosphorus metabolic process"/>
    <property type="evidence" value="ECO:0007669"/>
    <property type="project" value="UniProtKB-ARBA"/>
</dbReference>
<dbReference type="PANTHER" id="PTHR21248:SF22">
    <property type="entry name" value="PHOSPHOLIPASE D"/>
    <property type="match status" value="1"/>
</dbReference>
<dbReference type="SUPFAM" id="SSF56024">
    <property type="entry name" value="Phospholipase D/nuclease"/>
    <property type="match status" value="1"/>
</dbReference>
<organism evidence="3 4">
    <name type="scientific">Candidatus Hepatoplasma crinochetorum</name>
    <dbReference type="NCBI Taxonomy" id="295596"/>
    <lineage>
        <taxon>Bacteria</taxon>
        <taxon>Bacillati</taxon>
        <taxon>Mycoplasmatota</taxon>
        <taxon>Mollicutes</taxon>
        <taxon>Candidatus Hepatoplasmataceae</taxon>
        <taxon>Candidatus Hepatoplasma</taxon>
    </lineage>
</organism>
<keyword evidence="1" id="KW-1133">Transmembrane helix</keyword>
<feature type="transmembrane region" description="Helical" evidence="1">
    <location>
        <begin position="12"/>
        <end position="36"/>
    </location>
</feature>
<keyword evidence="1" id="KW-0472">Membrane</keyword>